<name>A0A3B0UFY2_9ZZZZ</name>
<evidence type="ECO:0000313" key="1">
    <source>
        <dbReference type="EMBL" id="VAW19224.1"/>
    </source>
</evidence>
<proteinExistence type="predicted"/>
<gene>
    <name evidence="1" type="ORF">MNBD_ALPHA12-1975</name>
</gene>
<reference evidence="1" key="1">
    <citation type="submission" date="2018-06" db="EMBL/GenBank/DDBJ databases">
        <authorList>
            <person name="Zhirakovskaya E."/>
        </authorList>
    </citation>
    <scope>NUCLEOTIDE SEQUENCE</scope>
</reference>
<protein>
    <submittedName>
        <fullName evidence="1">Uncharacterized protein</fullName>
    </submittedName>
</protein>
<accession>A0A3B0UFY2</accession>
<dbReference type="EMBL" id="UOEO01000102">
    <property type="protein sequence ID" value="VAW19224.1"/>
    <property type="molecule type" value="Genomic_DNA"/>
</dbReference>
<organism evidence="1">
    <name type="scientific">hydrothermal vent metagenome</name>
    <dbReference type="NCBI Taxonomy" id="652676"/>
    <lineage>
        <taxon>unclassified sequences</taxon>
        <taxon>metagenomes</taxon>
        <taxon>ecological metagenomes</taxon>
    </lineage>
</organism>
<sequence length="77" mass="8277">MRGFACAFCFVSRLASPVTPLKNGVQRAASAALQNRYLKQFFSTQTCGKMNWIPACAGMTLSVFGSLNASRGVTIKP</sequence>
<dbReference type="AlphaFoldDB" id="A0A3B0UFY2"/>